<dbReference type="SUPFAM" id="SSF46894">
    <property type="entry name" value="C-terminal effector domain of the bipartite response regulators"/>
    <property type="match status" value="1"/>
</dbReference>
<dbReference type="EMBL" id="JAIEZQ010000001">
    <property type="protein sequence ID" value="MBY9073749.1"/>
    <property type="molecule type" value="Genomic_DNA"/>
</dbReference>
<dbReference type="PROSITE" id="PS50043">
    <property type="entry name" value="HTH_LUXR_2"/>
    <property type="match status" value="1"/>
</dbReference>
<dbReference type="Proteomes" id="UP000754710">
    <property type="component" value="Unassembled WGS sequence"/>
</dbReference>
<sequence>MVVDDHPMWRDGVARDLTEAGLDVVASAANGTEALNRAPAARPDVVVLDLQIPAPNGVEVTAALVKADPALRVLILSASGEQGDVLDAVKAGATGYLVKSASREELLDAVLRVARGDTVFTPGLAGLVLGEYRRLSDAPAPNGADTPRLTDRETEVLRLVAKGLSYKQVAERLFLSHRTVQNHVQNTLRKLQLHNRVQLVRYAIEQGLDDD</sequence>
<evidence type="ECO:0000256" key="1">
    <source>
        <dbReference type="ARBA" id="ARBA00022553"/>
    </source>
</evidence>
<keyword evidence="2" id="KW-0238">DNA-binding</keyword>
<organism evidence="6 7">
    <name type="scientific">Nocardioides jiangsuensis</name>
    <dbReference type="NCBI Taxonomy" id="2866161"/>
    <lineage>
        <taxon>Bacteria</taxon>
        <taxon>Bacillati</taxon>
        <taxon>Actinomycetota</taxon>
        <taxon>Actinomycetes</taxon>
        <taxon>Propionibacteriales</taxon>
        <taxon>Nocardioidaceae</taxon>
        <taxon>Nocardioides</taxon>
    </lineage>
</organism>
<dbReference type="CDD" id="cd17535">
    <property type="entry name" value="REC_NarL-like"/>
    <property type="match status" value="1"/>
</dbReference>
<dbReference type="SMART" id="SM00448">
    <property type="entry name" value="REC"/>
    <property type="match status" value="1"/>
</dbReference>
<dbReference type="InterPro" id="IPR011006">
    <property type="entry name" value="CheY-like_superfamily"/>
</dbReference>
<evidence type="ECO:0000259" key="4">
    <source>
        <dbReference type="PROSITE" id="PS50043"/>
    </source>
</evidence>
<gene>
    <name evidence="6" type="ORF">K1X13_02835</name>
</gene>
<dbReference type="Pfam" id="PF00196">
    <property type="entry name" value="GerE"/>
    <property type="match status" value="1"/>
</dbReference>
<dbReference type="InterPro" id="IPR039420">
    <property type="entry name" value="WalR-like"/>
</dbReference>
<dbReference type="InterPro" id="IPR016032">
    <property type="entry name" value="Sig_transdc_resp-reg_C-effctor"/>
</dbReference>
<dbReference type="SMART" id="SM00421">
    <property type="entry name" value="HTH_LUXR"/>
    <property type="match status" value="1"/>
</dbReference>
<reference evidence="6 7" key="1">
    <citation type="submission" date="2021-08" db="EMBL/GenBank/DDBJ databases">
        <title>Nocardioides bacterium WL0053 sp. nov., isolated from the sediment.</title>
        <authorList>
            <person name="Wang L."/>
            <person name="Zhang D."/>
            <person name="Zhang A."/>
        </authorList>
    </citation>
    <scope>NUCLEOTIDE SEQUENCE [LARGE SCALE GENOMIC DNA]</scope>
    <source>
        <strain evidence="6 7">WL0053</strain>
    </source>
</reference>
<dbReference type="PRINTS" id="PR00038">
    <property type="entry name" value="HTHLUXR"/>
</dbReference>
<dbReference type="Pfam" id="PF00072">
    <property type="entry name" value="Response_reg"/>
    <property type="match status" value="1"/>
</dbReference>
<evidence type="ECO:0000313" key="7">
    <source>
        <dbReference type="Proteomes" id="UP000754710"/>
    </source>
</evidence>
<dbReference type="InterPro" id="IPR001789">
    <property type="entry name" value="Sig_transdc_resp-reg_receiver"/>
</dbReference>
<dbReference type="SUPFAM" id="SSF52172">
    <property type="entry name" value="CheY-like"/>
    <property type="match status" value="1"/>
</dbReference>
<feature type="modified residue" description="4-aspartylphosphate" evidence="3">
    <location>
        <position position="49"/>
    </location>
</feature>
<dbReference type="InterPro" id="IPR000792">
    <property type="entry name" value="Tscrpt_reg_LuxR_C"/>
</dbReference>
<dbReference type="CDD" id="cd06170">
    <property type="entry name" value="LuxR_C_like"/>
    <property type="match status" value="1"/>
</dbReference>
<evidence type="ECO:0000256" key="3">
    <source>
        <dbReference type="PROSITE-ProRule" id="PRU00169"/>
    </source>
</evidence>
<proteinExistence type="predicted"/>
<name>A0ABS7RGV4_9ACTN</name>
<evidence type="ECO:0000256" key="2">
    <source>
        <dbReference type="ARBA" id="ARBA00023125"/>
    </source>
</evidence>
<evidence type="ECO:0000259" key="5">
    <source>
        <dbReference type="PROSITE" id="PS50110"/>
    </source>
</evidence>
<keyword evidence="7" id="KW-1185">Reference proteome</keyword>
<comment type="caution">
    <text evidence="6">The sequence shown here is derived from an EMBL/GenBank/DDBJ whole genome shotgun (WGS) entry which is preliminary data.</text>
</comment>
<dbReference type="PROSITE" id="PS50110">
    <property type="entry name" value="RESPONSE_REGULATORY"/>
    <property type="match status" value="1"/>
</dbReference>
<dbReference type="Gene3D" id="3.40.50.2300">
    <property type="match status" value="1"/>
</dbReference>
<feature type="domain" description="Response regulatory" evidence="5">
    <location>
        <begin position="1"/>
        <end position="114"/>
    </location>
</feature>
<dbReference type="PROSITE" id="PS00622">
    <property type="entry name" value="HTH_LUXR_1"/>
    <property type="match status" value="1"/>
</dbReference>
<feature type="domain" description="HTH luxR-type" evidence="4">
    <location>
        <begin position="142"/>
        <end position="207"/>
    </location>
</feature>
<dbReference type="PANTHER" id="PTHR43214">
    <property type="entry name" value="TWO-COMPONENT RESPONSE REGULATOR"/>
    <property type="match status" value="1"/>
</dbReference>
<protein>
    <submittedName>
        <fullName evidence="6">Response regulator transcription factor</fullName>
    </submittedName>
</protein>
<evidence type="ECO:0000313" key="6">
    <source>
        <dbReference type="EMBL" id="MBY9073749.1"/>
    </source>
</evidence>
<keyword evidence="1 3" id="KW-0597">Phosphoprotein</keyword>
<accession>A0ABS7RGV4</accession>
<dbReference type="InterPro" id="IPR058245">
    <property type="entry name" value="NreC/VraR/RcsB-like_REC"/>
</dbReference>